<keyword evidence="4" id="KW-1185">Reference proteome</keyword>
<proteinExistence type="predicted"/>
<evidence type="ECO:0000256" key="2">
    <source>
        <dbReference type="SAM" id="SignalP"/>
    </source>
</evidence>
<feature type="chain" id="PRO_5016984422" description="Secreted protein with PEP-CTERM sorting signal" evidence="2">
    <location>
        <begin position="21"/>
        <end position="53"/>
    </location>
</feature>
<feature type="signal peptide" evidence="2">
    <location>
        <begin position="1"/>
        <end position="20"/>
    </location>
</feature>
<keyword evidence="2" id="KW-0732">Signal</keyword>
<organism evidence="3 4">
    <name type="scientific">Roseiarcus fermentans</name>
    <dbReference type="NCBI Taxonomy" id="1473586"/>
    <lineage>
        <taxon>Bacteria</taxon>
        <taxon>Pseudomonadati</taxon>
        <taxon>Pseudomonadota</taxon>
        <taxon>Alphaproteobacteria</taxon>
        <taxon>Hyphomicrobiales</taxon>
        <taxon>Roseiarcaceae</taxon>
        <taxon>Roseiarcus</taxon>
    </lineage>
</organism>
<protein>
    <recommendedName>
        <fullName evidence="5">Secreted protein with PEP-CTERM sorting signal</fullName>
    </recommendedName>
</protein>
<evidence type="ECO:0000313" key="4">
    <source>
        <dbReference type="Proteomes" id="UP000253529"/>
    </source>
</evidence>
<dbReference type="Proteomes" id="UP000253529">
    <property type="component" value="Unassembled WGS sequence"/>
</dbReference>
<name>A0A366FJ45_9HYPH</name>
<evidence type="ECO:0008006" key="5">
    <source>
        <dbReference type="Google" id="ProtNLM"/>
    </source>
</evidence>
<dbReference type="EMBL" id="QNRK01000011">
    <property type="protein sequence ID" value="RBP13739.1"/>
    <property type="molecule type" value="Genomic_DNA"/>
</dbReference>
<feature type="transmembrane region" description="Helical" evidence="1">
    <location>
        <begin position="30"/>
        <end position="49"/>
    </location>
</feature>
<gene>
    <name evidence="3" type="ORF">DFR50_1111</name>
</gene>
<dbReference type="RefSeq" id="WP_170153166.1">
    <property type="nucleotide sequence ID" value="NZ_QNRK01000011.1"/>
</dbReference>
<keyword evidence="1" id="KW-0472">Membrane</keyword>
<sequence>MRYLVLPAAFLLAASTAALARGILVAAPAPGMDLGVAGLVMVAGAALLVRWRR</sequence>
<keyword evidence="1" id="KW-0812">Transmembrane</keyword>
<comment type="caution">
    <text evidence="3">The sequence shown here is derived from an EMBL/GenBank/DDBJ whole genome shotgun (WGS) entry which is preliminary data.</text>
</comment>
<accession>A0A366FJ45</accession>
<dbReference type="AlphaFoldDB" id="A0A366FJ45"/>
<keyword evidence="1" id="KW-1133">Transmembrane helix</keyword>
<evidence type="ECO:0000256" key="1">
    <source>
        <dbReference type="SAM" id="Phobius"/>
    </source>
</evidence>
<reference evidence="3 4" key="1">
    <citation type="submission" date="2018-06" db="EMBL/GenBank/DDBJ databases">
        <title>Genomic Encyclopedia of Type Strains, Phase IV (KMG-IV): sequencing the most valuable type-strain genomes for metagenomic binning, comparative biology and taxonomic classification.</title>
        <authorList>
            <person name="Goeker M."/>
        </authorList>
    </citation>
    <scope>NUCLEOTIDE SEQUENCE [LARGE SCALE GENOMIC DNA]</scope>
    <source>
        <strain evidence="3 4">DSM 24875</strain>
    </source>
</reference>
<evidence type="ECO:0000313" key="3">
    <source>
        <dbReference type="EMBL" id="RBP13739.1"/>
    </source>
</evidence>